<name>A0A8H9KVQ0_9SPHI</name>
<evidence type="ECO:0008006" key="4">
    <source>
        <dbReference type="Google" id="ProtNLM"/>
    </source>
</evidence>
<keyword evidence="1" id="KW-1133">Transmembrane helix</keyword>
<keyword evidence="1" id="KW-0472">Membrane</keyword>
<dbReference type="Proteomes" id="UP000614460">
    <property type="component" value="Unassembled WGS sequence"/>
</dbReference>
<reference evidence="2" key="2">
    <citation type="submission" date="2020-09" db="EMBL/GenBank/DDBJ databases">
        <authorList>
            <person name="Sun Q."/>
            <person name="Zhou Y."/>
        </authorList>
    </citation>
    <scope>NUCLEOTIDE SEQUENCE</scope>
    <source>
        <strain evidence="2">CGMCC 1.15966</strain>
    </source>
</reference>
<comment type="caution">
    <text evidence="2">The sequence shown here is derived from an EMBL/GenBank/DDBJ whole genome shotgun (WGS) entry which is preliminary data.</text>
</comment>
<protein>
    <recommendedName>
        <fullName evidence="4">CCDC81-like prokaryotic HU domain-containing protein</fullName>
    </recommendedName>
</protein>
<evidence type="ECO:0000256" key="1">
    <source>
        <dbReference type="SAM" id="Phobius"/>
    </source>
</evidence>
<proteinExistence type="predicted"/>
<sequence length="352" mass="39326">MDLGRYIHQLLKHRNEVYVKGLGVFKRIHTPSVYDDRRGVYLPPVTYLEFDGKSTDGVDFIDYIQQSKQISRQAADADVHDAVLNLLENIKENGSASLNHLGQLIKHGPSLVFKAEDLSGFQLQPIEGAASPVPETMPVEEPVVAEEPEEEKLVEVPQEEVMVEQAPVQEYGQEILEEPQNTGKQKWYIWAAVIAIIIIAGLFYMNHTNNARLAAKRADSILNSQIIEPEETKEPSQDSTALNTVDSTNSAIATNNDSVATTTGKKVYNPLIPANHTYQIVIGTHGTLAQAYEQAESFNKAGIESVRVIPSNLAHNKKKVIWDSYETKEQADSALKYVRKHYVADAWHQKIK</sequence>
<gene>
    <name evidence="2" type="ORF">GCM10011516_33960</name>
</gene>
<evidence type="ECO:0000313" key="2">
    <source>
        <dbReference type="EMBL" id="GGE33493.1"/>
    </source>
</evidence>
<dbReference type="RefSeq" id="WP_094257764.1">
    <property type="nucleotide sequence ID" value="NZ_BMKM01000014.1"/>
</dbReference>
<keyword evidence="1" id="KW-0812">Transmembrane</keyword>
<accession>A0A8H9KVQ0</accession>
<dbReference type="AlphaFoldDB" id="A0A8H9KVQ0"/>
<reference evidence="2" key="1">
    <citation type="journal article" date="2014" name="Int. J. Syst. Evol. Microbiol.">
        <title>Complete genome sequence of Corynebacterium casei LMG S-19264T (=DSM 44701T), isolated from a smear-ripened cheese.</title>
        <authorList>
            <consortium name="US DOE Joint Genome Institute (JGI-PGF)"/>
            <person name="Walter F."/>
            <person name="Albersmeier A."/>
            <person name="Kalinowski J."/>
            <person name="Ruckert C."/>
        </authorList>
    </citation>
    <scope>NUCLEOTIDE SEQUENCE</scope>
    <source>
        <strain evidence="2">CGMCC 1.15966</strain>
    </source>
</reference>
<dbReference type="EMBL" id="BMKM01000014">
    <property type="protein sequence ID" value="GGE33493.1"/>
    <property type="molecule type" value="Genomic_DNA"/>
</dbReference>
<keyword evidence="3" id="KW-1185">Reference proteome</keyword>
<feature type="transmembrane region" description="Helical" evidence="1">
    <location>
        <begin position="187"/>
        <end position="206"/>
    </location>
</feature>
<organism evidence="2 3">
    <name type="scientific">Sphingobacterium cellulitidis</name>
    <dbReference type="NCBI Taxonomy" id="1768011"/>
    <lineage>
        <taxon>Bacteria</taxon>
        <taxon>Pseudomonadati</taxon>
        <taxon>Bacteroidota</taxon>
        <taxon>Sphingobacteriia</taxon>
        <taxon>Sphingobacteriales</taxon>
        <taxon>Sphingobacteriaceae</taxon>
        <taxon>Sphingobacterium</taxon>
    </lineage>
</organism>
<evidence type="ECO:0000313" key="3">
    <source>
        <dbReference type="Proteomes" id="UP000614460"/>
    </source>
</evidence>